<evidence type="ECO:0000313" key="2">
    <source>
        <dbReference type="EMBL" id="VWC01164.1"/>
    </source>
</evidence>
<protein>
    <submittedName>
        <fullName evidence="2">Porin</fullName>
    </submittedName>
</protein>
<sequence>MIASIHRGRDLFATCSNTQFRGLGDTTTGPVPAGGIAGTATFNNAELNVKYPITPPFLVGAASVYTKNSGADGQNGAHDNPASFRADDFLSTRTDVSFVGTYRRASGTDSSGRSKVSALSTT</sequence>
<dbReference type="AlphaFoldDB" id="A0A6P2P2V0"/>
<name>A0A6P2P2V0_BURL3</name>
<evidence type="ECO:0000313" key="3">
    <source>
        <dbReference type="Proteomes" id="UP000494218"/>
    </source>
</evidence>
<dbReference type="RefSeq" id="WP_175033389.1">
    <property type="nucleotide sequence ID" value="NZ_CABVPW010000025.1"/>
</dbReference>
<dbReference type="Proteomes" id="UP000494218">
    <property type="component" value="Unassembled WGS sequence"/>
</dbReference>
<feature type="compositionally biased region" description="Polar residues" evidence="1">
    <location>
        <begin position="107"/>
        <end position="122"/>
    </location>
</feature>
<proteinExistence type="predicted"/>
<gene>
    <name evidence="2" type="ORF">BLA23254_04815</name>
</gene>
<dbReference type="Gene3D" id="2.40.160.10">
    <property type="entry name" value="Porin"/>
    <property type="match status" value="1"/>
</dbReference>
<dbReference type="SUPFAM" id="SSF56935">
    <property type="entry name" value="Porins"/>
    <property type="match status" value="1"/>
</dbReference>
<dbReference type="EMBL" id="CABVPW010000025">
    <property type="protein sequence ID" value="VWC01164.1"/>
    <property type="molecule type" value="Genomic_DNA"/>
</dbReference>
<organism evidence="2 3">
    <name type="scientific">Burkholderia lata (strain ATCC 17760 / DSM 23089 / LMG 22485 / NCIMB 9086 / R18194 / 383)</name>
    <dbReference type="NCBI Taxonomy" id="482957"/>
    <lineage>
        <taxon>Bacteria</taxon>
        <taxon>Pseudomonadati</taxon>
        <taxon>Pseudomonadota</taxon>
        <taxon>Betaproteobacteria</taxon>
        <taxon>Burkholderiales</taxon>
        <taxon>Burkholderiaceae</taxon>
        <taxon>Burkholderia</taxon>
        <taxon>Burkholderia cepacia complex</taxon>
    </lineage>
</organism>
<evidence type="ECO:0000256" key="1">
    <source>
        <dbReference type="SAM" id="MobiDB-lite"/>
    </source>
</evidence>
<reference evidence="2 3" key="1">
    <citation type="submission" date="2019-09" db="EMBL/GenBank/DDBJ databases">
        <authorList>
            <person name="Depoorter E."/>
        </authorList>
    </citation>
    <scope>NUCLEOTIDE SEQUENCE [LARGE SCALE GENOMIC DNA]</scope>
    <source>
        <strain evidence="2">LMG 23254</strain>
    </source>
</reference>
<accession>A0A6P2P2V0</accession>
<dbReference type="InterPro" id="IPR023614">
    <property type="entry name" value="Porin_dom_sf"/>
</dbReference>
<feature type="region of interest" description="Disordered" evidence="1">
    <location>
        <begin position="102"/>
        <end position="122"/>
    </location>
</feature>